<evidence type="ECO:0000256" key="11">
    <source>
        <dbReference type="ARBA" id="ARBA00023180"/>
    </source>
</evidence>
<dbReference type="GO" id="GO:0005886">
    <property type="term" value="C:plasma membrane"/>
    <property type="evidence" value="ECO:0007669"/>
    <property type="project" value="UniProtKB-SubCell"/>
</dbReference>
<comment type="caution">
    <text evidence="15">The sequence shown here is derived from an EMBL/GenBank/DDBJ whole genome shotgun (WGS) entry which is preliminary data.</text>
</comment>
<dbReference type="Gene3D" id="3.80.10.10">
    <property type="entry name" value="Ribonuclease Inhibitor"/>
    <property type="match status" value="4"/>
</dbReference>
<keyword evidence="3" id="KW-1003">Cell membrane</keyword>
<keyword evidence="11" id="KW-0325">Glycoprotein</keyword>
<name>A0A5C7HFK4_9ROSI</name>
<dbReference type="Pfam" id="PF00560">
    <property type="entry name" value="LRR_1"/>
    <property type="match status" value="3"/>
</dbReference>
<dbReference type="InterPro" id="IPR046956">
    <property type="entry name" value="RLP23-like"/>
</dbReference>
<evidence type="ECO:0000256" key="2">
    <source>
        <dbReference type="ARBA" id="ARBA00009592"/>
    </source>
</evidence>
<comment type="similarity">
    <text evidence="2">Belongs to the RLP family.</text>
</comment>
<comment type="subcellular location">
    <subcellularLocation>
        <location evidence="1">Cell membrane</location>
        <topology evidence="1">Single-pass type I membrane protein</topology>
    </subcellularLocation>
</comment>
<keyword evidence="6 13" id="KW-0732">Signal</keyword>
<dbReference type="InterPro" id="IPR001611">
    <property type="entry name" value="Leu-rich_rpt"/>
</dbReference>
<evidence type="ECO:0000256" key="6">
    <source>
        <dbReference type="ARBA" id="ARBA00022729"/>
    </source>
</evidence>
<evidence type="ECO:0000256" key="1">
    <source>
        <dbReference type="ARBA" id="ARBA00004251"/>
    </source>
</evidence>
<evidence type="ECO:0000256" key="9">
    <source>
        <dbReference type="ARBA" id="ARBA00023136"/>
    </source>
</evidence>
<dbReference type="AlphaFoldDB" id="A0A5C7HFK4"/>
<dbReference type="SMART" id="SM00369">
    <property type="entry name" value="LRR_TYP"/>
    <property type="match status" value="5"/>
</dbReference>
<evidence type="ECO:0000313" key="16">
    <source>
        <dbReference type="Proteomes" id="UP000323000"/>
    </source>
</evidence>
<evidence type="ECO:0000256" key="13">
    <source>
        <dbReference type="SAM" id="SignalP"/>
    </source>
</evidence>
<feature type="signal peptide" evidence="13">
    <location>
        <begin position="1"/>
        <end position="17"/>
    </location>
</feature>
<dbReference type="FunFam" id="3.80.10.10:FF:000041">
    <property type="entry name" value="LRR receptor-like serine/threonine-protein kinase ERECTA"/>
    <property type="match status" value="1"/>
</dbReference>
<proteinExistence type="inferred from homology"/>
<dbReference type="OrthoDB" id="676979at2759"/>
<evidence type="ECO:0000313" key="15">
    <source>
        <dbReference type="EMBL" id="TXG55518.1"/>
    </source>
</evidence>
<reference evidence="16" key="1">
    <citation type="journal article" date="2019" name="Gigascience">
        <title>De novo genome assembly of the endangered Acer yangbiense, a plant species with extremely small populations endemic to Yunnan Province, China.</title>
        <authorList>
            <person name="Yang J."/>
            <person name="Wariss H.M."/>
            <person name="Tao L."/>
            <person name="Zhang R."/>
            <person name="Yun Q."/>
            <person name="Hollingsworth P."/>
            <person name="Dao Z."/>
            <person name="Luo G."/>
            <person name="Guo H."/>
            <person name="Ma Y."/>
            <person name="Sun W."/>
        </authorList>
    </citation>
    <scope>NUCLEOTIDE SEQUENCE [LARGE SCALE GENOMIC DNA]</scope>
    <source>
        <strain evidence="16">cv. Malutang</strain>
    </source>
</reference>
<accession>A0A5C7HFK4</accession>
<protein>
    <recommendedName>
        <fullName evidence="14">Leucine-rich repeat-containing N-terminal plant-type domain-containing protein</fullName>
    </recommendedName>
</protein>
<keyword evidence="8 12" id="KW-1133">Transmembrane helix</keyword>
<evidence type="ECO:0000256" key="10">
    <source>
        <dbReference type="ARBA" id="ARBA00023170"/>
    </source>
</evidence>
<dbReference type="InterPro" id="IPR003591">
    <property type="entry name" value="Leu-rich_rpt_typical-subtyp"/>
</dbReference>
<evidence type="ECO:0000256" key="3">
    <source>
        <dbReference type="ARBA" id="ARBA00022475"/>
    </source>
</evidence>
<sequence>MALSFVFWLSFFHLTVTYFASSMQQQPTCRDDERLALLQFKDSLIIHKPAFSWDPPAHPKVASWNLQETNSDCCSWDGVKCNEETGHVIRLDLSSSCLYGSINSTSTLFRLVHLQWLSLAYNDFNSSEIPATIKHLSRLKHLNLSSSHFSRQIPSELLDLSNLVSLDLSYNYYPPTNLELQNPGLRSLVEKLTNLKVLNLRRVYIASSVPHSLANLSSLTYLSLEECELQGEFPAQIFQLPNLSFLSLSFNEDLTGYIPSSLESGNSLTFVDIHSCNFSGTIPSSIGNLTKLIYLYVYFNNFSQICHDDDRSALLQFKKSLIINKTDFPWDPSAYPKVASWNLEEENGDCCSWNGVECNVETGHVIKLDLSSRCLYGSINSTNTLFHLVHLQWLSLADNHFNSSEIPATINNLSSNNKLQGNPGLCGKPLSKECEHFEPSKKEDEDTESPFAFDWKIVLIGYACGLIIGMVLGHTLWTRNHEWFVKILGCKRMKKKRGRRN</sequence>
<keyword evidence="7" id="KW-0677">Repeat</keyword>
<dbReference type="SUPFAM" id="SSF52058">
    <property type="entry name" value="L domain-like"/>
    <property type="match status" value="2"/>
</dbReference>
<keyword evidence="16" id="KW-1185">Reference proteome</keyword>
<feature type="chain" id="PRO_5022837018" description="Leucine-rich repeat-containing N-terminal plant-type domain-containing protein" evidence="13">
    <location>
        <begin position="18"/>
        <end position="501"/>
    </location>
</feature>
<keyword evidence="9 12" id="KW-0472">Membrane</keyword>
<dbReference type="PANTHER" id="PTHR48061:SF12">
    <property type="entry name" value="DISEASE RESISTANCE LIKE PROTEIN"/>
    <property type="match status" value="1"/>
</dbReference>
<evidence type="ECO:0000256" key="7">
    <source>
        <dbReference type="ARBA" id="ARBA00022737"/>
    </source>
</evidence>
<evidence type="ECO:0000256" key="5">
    <source>
        <dbReference type="ARBA" id="ARBA00022692"/>
    </source>
</evidence>
<feature type="domain" description="Leucine-rich repeat-containing N-terminal plant-type" evidence="14">
    <location>
        <begin position="307"/>
        <end position="359"/>
    </location>
</feature>
<gene>
    <name evidence="15" type="ORF">EZV62_020774</name>
</gene>
<feature type="domain" description="Leucine-rich repeat-containing N-terminal plant-type" evidence="14">
    <location>
        <begin position="31"/>
        <end position="82"/>
    </location>
</feature>
<feature type="transmembrane region" description="Helical" evidence="12">
    <location>
        <begin position="457"/>
        <end position="477"/>
    </location>
</feature>
<dbReference type="EMBL" id="VAHF01000009">
    <property type="protein sequence ID" value="TXG55518.1"/>
    <property type="molecule type" value="Genomic_DNA"/>
</dbReference>
<evidence type="ECO:0000256" key="8">
    <source>
        <dbReference type="ARBA" id="ARBA00022989"/>
    </source>
</evidence>
<dbReference type="InterPro" id="IPR013210">
    <property type="entry name" value="LRR_N_plant-typ"/>
</dbReference>
<evidence type="ECO:0000256" key="4">
    <source>
        <dbReference type="ARBA" id="ARBA00022614"/>
    </source>
</evidence>
<organism evidence="15 16">
    <name type="scientific">Acer yangbiense</name>
    <dbReference type="NCBI Taxonomy" id="1000413"/>
    <lineage>
        <taxon>Eukaryota</taxon>
        <taxon>Viridiplantae</taxon>
        <taxon>Streptophyta</taxon>
        <taxon>Embryophyta</taxon>
        <taxon>Tracheophyta</taxon>
        <taxon>Spermatophyta</taxon>
        <taxon>Magnoliopsida</taxon>
        <taxon>eudicotyledons</taxon>
        <taxon>Gunneridae</taxon>
        <taxon>Pentapetalae</taxon>
        <taxon>rosids</taxon>
        <taxon>malvids</taxon>
        <taxon>Sapindales</taxon>
        <taxon>Sapindaceae</taxon>
        <taxon>Hippocastanoideae</taxon>
        <taxon>Acereae</taxon>
        <taxon>Acer</taxon>
    </lineage>
</organism>
<dbReference type="PANTHER" id="PTHR48061">
    <property type="entry name" value="LEUCINE-RICH REPEAT RECEPTOR PROTEIN KINASE EMS1-LIKE-RELATED"/>
    <property type="match status" value="1"/>
</dbReference>
<evidence type="ECO:0000256" key="12">
    <source>
        <dbReference type="SAM" id="Phobius"/>
    </source>
</evidence>
<keyword evidence="4" id="KW-0433">Leucine-rich repeat</keyword>
<dbReference type="InterPro" id="IPR032675">
    <property type="entry name" value="LRR_dom_sf"/>
</dbReference>
<dbReference type="Pfam" id="PF08263">
    <property type="entry name" value="LRRNT_2"/>
    <property type="match status" value="2"/>
</dbReference>
<keyword evidence="10" id="KW-0675">Receptor</keyword>
<dbReference type="Proteomes" id="UP000323000">
    <property type="component" value="Chromosome 9"/>
</dbReference>
<evidence type="ECO:0000259" key="14">
    <source>
        <dbReference type="Pfam" id="PF08263"/>
    </source>
</evidence>
<keyword evidence="5 12" id="KW-0812">Transmembrane</keyword>